<reference evidence="1 2" key="1">
    <citation type="journal article" date="2017" name="Nat. Commun.">
        <title>In situ click chemistry generation of cyclooxygenase-2 inhibitors.</title>
        <authorList>
            <person name="Bhardwaj A."/>
            <person name="Kaur J."/>
            <person name="Wuest M."/>
            <person name="Wuest F."/>
        </authorList>
    </citation>
    <scope>NUCLEOTIDE SEQUENCE [LARGE SCALE GENOMIC DNA]</scope>
    <source>
        <strain evidence="1">S2_012_000_R3_94</strain>
    </source>
</reference>
<evidence type="ECO:0008006" key="3">
    <source>
        <dbReference type="Google" id="ProtNLM"/>
    </source>
</evidence>
<sequence>MGSTRIEGSADCGNSPKNKLAQDIAVGLETSDLDADLLGDDVVWRTSDGQEIAGANAIIAALEKLSAPKKVSVDHAISHGKVGASNGVTMAANGDAHGFAHVITFTSTSAKKIARIESYRTA</sequence>
<dbReference type="Proteomes" id="UP000315344">
    <property type="component" value="Unassembled WGS sequence"/>
</dbReference>
<dbReference type="SUPFAM" id="SSF54427">
    <property type="entry name" value="NTF2-like"/>
    <property type="match status" value="1"/>
</dbReference>
<gene>
    <name evidence="1" type="ORF">DI616_10645</name>
</gene>
<organism evidence="1 2">
    <name type="scientific">Paracoccus denitrificans</name>
    <dbReference type="NCBI Taxonomy" id="266"/>
    <lineage>
        <taxon>Bacteria</taxon>
        <taxon>Pseudomonadati</taxon>
        <taxon>Pseudomonadota</taxon>
        <taxon>Alphaproteobacteria</taxon>
        <taxon>Rhodobacterales</taxon>
        <taxon>Paracoccaceae</taxon>
        <taxon>Paracoccus</taxon>
    </lineage>
</organism>
<proteinExistence type="predicted"/>
<dbReference type="AlphaFoldDB" id="A0A533I9S1"/>
<comment type="caution">
    <text evidence="1">The sequence shown here is derived from an EMBL/GenBank/DDBJ whole genome shotgun (WGS) entry which is preliminary data.</text>
</comment>
<accession>A0A533I9S1</accession>
<protein>
    <recommendedName>
        <fullName evidence="3">Nuclear transport factor 2 family protein</fullName>
    </recommendedName>
</protein>
<dbReference type="InterPro" id="IPR032710">
    <property type="entry name" value="NTF2-like_dom_sf"/>
</dbReference>
<evidence type="ECO:0000313" key="2">
    <source>
        <dbReference type="Proteomes" id="UP000315344"/>
    </source>
</evidence>
<dbReference type="EMBL" id="VAFL01000007">
    <property type="protein sequence ID" value="TKW66408.1"/>
    <property type="molecule type" value="Genomic_DNA"/>
</dbReference>
<name>A0A533I9S1_PARDE</name>
<dbReference type="Gene3D" id="3.10.450.50">
    <property type="match status" value="1"/>
</dbReference>
<evidence type="ECO:0000313" key="1">
    <source>
        <dbReference type="EMBL" id="TKW66408.1"/>
    </source>
</evidence>